<name>A0ABQ3KZP3_9ALTE</name>
<feature type="signal peptide" evidence="2">
    <location>
        <begin position="1"/>
        <end position="22"/>
    </location>
</feature>
<evidence type="ECO:0000313" key="4">
    <source>
        <dbReference type="Proteomes" id="UP000659697"/>
    </source>
</evidence>
<evidence type="ECO:0000313" key="3">
    <source>
        <dbReference type="EMBL" id="GHG72795.1"/>
    </source>
</evidence>
<sequence length="204" mass="22779">MKKVVVVAMLLWLSGCQLTPVAVPPTETAVSEPEFEQVTLPEEAEPEADLVLALDDQISSLQAWLDYKQQILVDPEPERARLRELTEFDMVAQLQLALLSLHPDMPYVTRFRVQTQLVEMVSSFPPRLAAIFGWELTFNQKLLEAESAVSAVTRLNAQQQDAIDRLQKTNRDLQKKIDALTQIEAELNQPPATDNSTGANNGQG</sequence>
<keyword evidence="2" id="KW-0732">Signal</keyword>
<proteinExistence type="predicted"/>
<feature type="chain" id="PRO_5046141188" evidence="2">
    <location>
        <begin position="23"/>
        <end position="204"/>
    </location>
</feature>
<organism evidence="3 4">
    <name type="scientific">Alishewanella longhuensis</name>
    <dbReference type="NCBI Taxonomy" id="1091037"/>
    <lineage>
        <taxon>Bacteria</taxon>
        <taxon>Pseudomonadati</taxon>
        <taxon>Pseudomonadota</taxon>
        <taxon>Gammaproteobacteria</taxon>
        <taxon>Alteromonadales</taxon>
        <taxon>Alteromonadaceae</taxon>
        <taxon>Alishewanella</taxon>
    </lineage>
</organism>
<dbReference type="Proteomes" id="UP000659697">
    <property type="component" value="Unassembled WGS sequence"/>
</dbReference>
<evidence type="ECO:0000256" key="1">
    <source>
        <dbReference type="SAM" id="MobiDB-lite"/>
    </source>
</evidence>
<dbReference type="PROSITE" id="PS51257">
    <property type="entry name" value="PROKAR_LIPOPROTEIN"/>
    <property type="match status" value="1"/>
</dbReference>
<comment type="caution">
    <text evidence="3">The sequence shown here is derived from an EMBL/GenBank/DDBJ whole genome shotgun (WGS) entry which is preliminary data.</text>
</comment>
<accession>A0ABQ3KZP3</accession>
<protein>
    <submittedName>
        <fullName evidence="3">Uncharacterized protein</fullName>
    </submittedName>
</protein>
<gene>
    <name evidence="3" type="ORF">GCM10010919_25380</name>
</gene>
<reference evidence="4" key="1">
    <citation type="journal article" date="2019" name="Int. J. Syst. Evol. Microbiol.">
        <title>The Global Catalogue of Microorganisms (GCM) 10K type strain sequencing project: providing services to taxonomists for standard genome sequencing and annotation.</title>
        <authorList>
            <consortium name="The Broad Institute Genomics Platform"/>
            <consortium name="The Broad Institute Genome Sequencing Center for Infectious Disease"/>
            <person name="Wu L."/>
            <person name="Ma J."/>
        </authorList>
    </citation>
    <scope>NUCLEOTIDE SEQUENCE [LARGE SCALE GENOMIC DNA]</scope>
    <source>
        <strain evidence="4">CGMCC 1.7003</strain>
    </source>
</reference>
<feature type="compositionally biased region" description="Polar residues" evidence="1">
    <location>
        <begin position="190"/>
        <end position="204"/>
    </location>
</feature>
<evidence type="ECO:0000256" key="2">
    <source>
        <dbReference type="SAM" id="SignalP"/>
    </source>
</evidence>
<dbReference type="EMBL" id="BNAO01000006">
    <property type="protein sequence ID" value="GHG72795.1"/>
    <property type="molecule type" value="Genomic_DNA"/>
</dbReference>
<keyword evidence="4" id="KW-1185">Reference proteome</keyword>
<dbReference type="RefSeq" id="WP_189433391.1">
    <property type="nucleotide sequence ID" value="NZ_BNAO01000006.1"/>
</dbReference>
<feature type="region of interest" description="Disordered" evidence="1">
    <location>
        <begin position="185"/>
        <end position="204"/>
    </location>
</feature>